<feature type="site" description="Important for activity" evidence="8 12">
    <location>
        <position position="99"/>
    </location>
</feature>
<keyword evidence="6 8" id="KW-0627">Porphyrin biosynthesis</keyword>
<dbReference type="InterPro" id="IPR018214">
    <property type="entry name" value="GluRdtase_CS"/>
</dbReference>
<comment type="domain">
    <text evidence="8">Possesses an unusual extended V-shaped dimeric structure with each monomer consisting of three distinct domains arranged along a curved 'spinal' alpha-helix. The N-terminal catalytic domain specifically recognizes the glutamate moiety of the substrate. The second domain is the NADPH-binding domain, and the third C-terminal domain is responsible for dimerization.</text>
</comment>
<dbReference type="InterPro" id="IPR000343">
    <property type="entry name" value="4pyrrol_synth_GluRdtase"/>
</dbReference>
<dbReference type="Pfam" id="PF01488">
    <property type="entry name" value="Shikimate_DH"/>
    <property type="match status" value="1"/>
</dbReference>
<dbReference type="HAMAP" id="MF_00087">
    <property type="entry name" value="Glu_tRNA_reductase"/>
    <property type="match status" value="1"/>
</dbReference>
<name>A0A1H1HFR4_9ACTN</name>
<dbReference type="UniPathway" id="UPA00251">
    <property type="reaction ID" value="UER00316"/>
</dbReference>
<evidence type="ECO:0000256" key="1">
    <source>
        <dbReference type="ARBA" id="ARBA00005059"/>
    </source>
</evidence>
<evidence type="ECO:0000256" key="4">
    <source>
        <dbReference type="ARBA" id="ARBA00022857"/>
    </source>
</evidence>
<evidence type="ECO:0000256" key="10">
    <source>
        <dbReference type="PIRSR" id="PIRSR000445-2"/>
    </source>
</evidence>
<dbReference type="InterPro" id="IPR015896">
    <property type="entry name" value="4pyrrol_synth_GluRdtase_dimer"/>
</dbReference>
<dbReference type="RefSeq" id="WP_068527663.1">
    <property type="nucleotide sequence ID" value="NZ_FNLF01000002.1"/>
</dbReference>
<evidence type="ECO:0000256" key="2">
    <source>
        <dbReference type="ARBA" id="ARBA00005916"/>
    </source>
</evidence>
<evidence type="ECO:0000256" key="5">
    <source>
        <dbReference type="ARBA" id="ARBA00023002"/>
    </source>
</evidence>
<dbReference type="GO" id="GO:0008883">
    <property type="term" value="F:glutamyl-tRNA reductase activity"/>
    <property type="evidence" value="ECO:0007669"/>
    <property type="project" value="UniProtKB-UniRule"/>
</dbReference>
<dbReference type="Gene3D" id="3.30.460.30">
    <property type="entry name" value="Glutamyl-tRNA reductase, N-terminal domain"/>
    <property type="match status" value="1"/>
</dbReference>
<dbReference type="OrthoDB" id="110209at2"/>
<protein>
    <recommendedName>
        <fullName evidence="3 8">Glutamyl-tRNA reductase</fullName>
        <shortName evidence="8">GluTR</shortName>
        <ecNumber evidence="3 8">1.2.1.70</ecNumber>
    </recommendedName>
</protein>
<dbReference type="Gene3D" id="3.40.50.720">
    <property type="entry name" value="NAD(P)-binding Rossmann-like Domain"/>
    <property type="match status" value="1"/>
</dbReference>
<reference evidence="18" key="1">
    <citation type="submission" date="2016-10" db="EMBL/GenBank/DDBJ databases">
        <authorList>
            <person name="Varghese N."/>
            <person name="Submissions S."/>
        </authorList>
    </citation>
    <scope>NUCLEOTIDE SEQUENCE [LARGE SCALE GENOMIC DNA]</scope>
    <source>
        <strain evidence="18">DSM 44142</strain>
    </source>
</reference>
<dbReference type="AlphaFoldDB" id="A0A1H1HFR4"/>
<feature type="domain" description="Tetrapyrrole biosynthesis glutamyl-tRNA reductase dimerisation" evidence="14">
    <location>
        <begin position="327"/>
        <end position="426"/>
    </location>
</feature>
<comment type="catalytic activity">
    <reaction evidence="7 8 13">
        <text>(S)-4-amino-5-oxopentanoate + tRNA(Glu) + NADP(+) = L-glutamyl-tRNA(Glu) + NADPH + H(+)</text>
        <dbReference type="Rhea" id="RHEA:12344"/>
        <dbReference type="Rhea" id="RHEA-COMP:9663"/>
        <dbReference type="Rhea" id="RHEA-COMP:9680"/>
        <dbReference type="ChEBI" id="CHEBI:15378"/>
        <dbReference type="ChEBI" id="CHEBI:57501"/>
        <dbReference type="ChEBI" id="CHEBI:57783"/>
        <dbReference type="ChEBI" id="CHEBI:58349"/>
        <dbReference type="ChEBI" id="CHEBI:78442"/>
        <dbReference type="ChEBI" id="CHEBI:78520"/>
        <dbReference type="EC" id="1.2.1.70"/>
    </reaction>
</comment>
<feature type="active site" description="Nucleophile" evidence="8 9">
    <location>
        <position position="50"/>
    </location>
</feature>
<feature type="binding site" evidence="8 10">
    <location>
        <position position="109"/>
    </location>
    <ligand>
        <name>substrate</name>
    </ligand>
</feature>
<comment type="function">
    <text evidence="8">Catalyzes the NADPH-dependent reduction of glutamyl-tRNA(Glu) to glutamate 1-semialdehyde (GSA).</text>
</comment>
<evidence type="ECO:0000256" key="6">
    <source>
        <dbReference type="ARBA" id="ARBA00023244"/>
    </source>
</evidence>
<evidence type="ECO:0000259" key="15">
    <source>
        <dbReference type="Pfam" id="PF01488"/>
    </source>
</evidence>
<dbReference type="Pfam" id="PF05201">
    <property type="entry name" value="GlutR_N"/>
    <property type="match status" value="1"/>
</dbReference>
<dbReference type="PIRSF" id="PIRSF000445">
    <property type="entry name" value="4pyrrol_synth_GluRdtase"/>
    <property type="match status" value="1"/>
</dbReference>
<dbReference type="InterPro" id="IPR015895">
    <property type="entry name" value="4pyrrol_synth_GluRdtase_N"/>
</dbReference>
<dbReference type="PROSITE" id="PS00747">
    <property type="entry name" value="GLUTR"/>
    <property type="match status" value="1"/>
</dbReference>
<dbReference type="SUPFAM" id="SSF51735">
    <property type="entry name" value="NAD(P)-binding Rossmann-fold domains"/>
    <property type="match status" value="1"/>
</dbReference>
<dbReference type="FunFam" id="3.30.460.30:FF:000001">
    <property type="entry name" value="Glutamyl-tRNA reductase"/>
    <property type="match status" value="1"/>
</dbReference>
<dbReference type="SUPFAM" id="SSF69075">
    <property type="entry name" value="Glutamyl tRNA-reductase dimerization domain"/>
    <property type="match status" value="1"/>
</dbReference>
<keyword evidence="5 8" id="KW-0560">Oxidoreductase</keyword>
<dbReference type="InterPro" id="IPR036343">
    <property type="entry name" value="GluRdtase_N_sf"/>
</dbReference>
<dbReference type="Proteomes" id="UP000183053">
    <property type="component" value="Unassembled WGS sequence"/>
</dbReference>
<dbReference type="SUPFAM" id="SSF69742">
    <property type="entry name" value="Glutamyl tRNA-reductase catalytic, N-terminal domain"/>
    <property type="match status" value="1"/>
</dbReference>
<evidence type="ECO:0000256" key="8">
    <source>
        <dbReference type="HAMAP-Rule" id="MF_00087"/>
    </source>
</evidence>
<feature type="domain" description="Glutamyl-tRNA reductase N-terminal" evidence="16">
    <location>
        <begin position="7"/>
        <end position="156"/>
    </location>
</feature>
<dbReference type="EMBL" id="FNLF01000002">
    <property type="protein sequence ID" value="SDR24321.1"/>
    <property type="molecule type" value="Genomic_DNA"/>
</dbReference>
<evidence type="ECO:0000256" key="3">
    <source>
        <dbReference type="ARBA" id="ARBA00012970"/>
    </source>
</evidence>
<dbReference type="NCBIfam" id="TIGR01035">
    <property type="entry name" value="hemA"/>
    <property type="match status" value="1"/>
</dbReference>
<evidence type="ECO:0000256" key="13">
    <source>
        <dbReference type="RuleBase" id="RU000584"/>
    </source>
</evidence>
<dbReference type="GO" id="GO:0050661">
    <property type="term" value="F:NADP binding"/>
    <property type="evidence" value="ECO:0007669"/>
    <property type="project" value="InterPro"/>
</dbReference>
<evidence type="ECO:0000256" key="12">
    <source>
        <dbReference type="PIRSR" id="PIRSR000445-4"/>
    </source>
</evidence>
<feature type="binding site" evidence="8 10">
    <location>
        <begin position="114"/>
        <end position="116"/>
    </location>
    <ligand>
        <name>substrate</name>
    </ligand>
</feature>
<dbReference type="PANTHER" id="PTHR43013">
    <property type="entry name" value="GLUTAMYL-TRNA REDUCTASE"/>
    <property type="match status" value="1"/>
</dbReference>
<keyword evidence="4 8" id="KW-0521">NADP</keyword>
<comment type="similarity">
    <text evidence="2 8 13">Belongs to the glutamyl-tRNA reductase family.</text>
</comment>
<feature type="domain" description="Quinate/shikimate 5-dehydrogenase/glutamyl-tRNA reductase" evidence="15">
    <location>
        <begin position="183"/>
        <end position="313"/>
    </location>
</feature>
<comment type="miscellaneous">
    <text evidence="8">During catalysis, the active site Cys acts as a nucleophile attacking the alpha-carbonyl group of tRNA-bound glutamate with the formation of a thioester intermediate between enzyme and glutamate, and the concomitant release of tRNA(Glu). The thioester intermediate is finally reduced by direct hydride transfer from NADPH, to form the product GSA.</text>
</comment>
<accession>A0A1H1HFR4</accession>
<dbReference type="PANTHER" id="PTHR43013:SF1">
    <property type="entry name" value="GLUTAMYL-TRNA REDUCTASE"/>
    <property type="match status" value="1"/>
</dbReference>
<comment type="pathway">
    <text evidence="1 8 13">Porphyrin-containing compound metabolism; protoporphyrin-IX biosynthesis; 5-aminolevulinate from L-glutamyl-tRNA(Glu): step 1/2.</text>
</comment>
<feature type="binding site" evidence="8 10">
    <location>
        <position position="120"/>
    </location>
    <ligand>
        <name>substrate</name>
    </ligand>
</feature>
<dbReference type="NCBIfam" id="NF000744">
    <property type="entry name" value="PRK00045.1-3"/>
    <property type="match status" value="1"/>
</dbReference>
<keyword evidence="18" id="KW-1185">Reference proteome</keyword>
<gene>
    <name evidence="8" type="primary">hemA</name>
    <name evidence="17" type="ORF">SAMN04489765_4151</name>
</gene>
<dbReference type="CDD" id="cd05213">
    <property type="entry name" value="NAD_bind_Glutamyl_tRNA_reduct"/>
    <property type="match status" value="1"/>
</dbReference>
<dbReference type="EC" id="1.2.1.70" evidence="3 8"/>
<feature type="binding site" evidence="8 10">
    <location>
        <begin position="49"/>
        <end position="52"/>
    </location>
    <ligand>
        <name>substrate</name>
    </ligand>
</feature>
<evidence type="ECO:0000256" key="7">
    <source>
        <dbReference type="ARBA" id="ARBA00047464"/>
    </source>
</evidence>
<sequence>MSVLLFGASHRSAPVSVLEKLAITETDRPKVLAQLMESPHIDEVMVVTTCNRVEIYAVVEAFHPALEAVSDVLSARSGLTINDLSKHAFVRYSEAAVQHLFSVASGLDSMVVGEQQILGQIRGAYAASDEHQVAGRVVHDLAQRALHVGKRVHTDTGIDKAGASVVSVALDRAQEILGAQGGSLRRAVVVGAGAMGGLGVAHLARAGATDVTVANRTQDKAQRLAQAALDAGVDGARSVPMDGVVAALADADVLIACTGAVGSVVSLADVHSALAQRTVDTDLVVCDLGLPRDVDPAVAGLPGVTVIDIDALSREPGTQAAEEDAEKARRIVSDELAEYLSAQRSAEVTPTVTALRRRAAEVVEAELLRLDSRLPSLEGTDRDEVAQTVRRVVDKLLHAPTVRVKQLAATPGGDSYAEALRELFELKPGATGAVSATEGSDDRSV</sequence>
<organism evidence="17 18">
    <name type="scientific">Tsukamurella pulmonis</name>
    <dbReference type="NCBI Taxonomy" id="47312"/>
    <lineage>
        <taxon>Bacteria</taxon>
        <taxon>Bacillati</taxon>
        <taxon>Actinomycetota</taxon>
        <taxon>Actinomycetes</taxon>
        <taxon>Mycobacteriales</taxon>
        <taxon>Tsukamurellaceae</taxon>
        <taxon>Tsukamurella</taxon>
    </lineage>
</organism>
<dbReference type="GO" id="GO:0019353">
    <property type="term" value="P:protoporphyrinogen IX biosynthetic process from glutamate"/>
    <property type="evidence" value="ECO:0007669"/>
    <property type="project" value="TreeGrafter"/>
</dbReference>
<evidence type="ECO:0000259" key="14">
    <source>
        <dbReference type="Pfam" id="PF00745"/>
    </source>
</evidence>
<evidence type="ECO:0000259" key="16">
    <source>
        <dbReference type="Pfam" id="PF05201"/>
    </source>
</evidence>
<dbReference type="InterPro" id="IPR036291">
    <property type="entry name" value="NAD(P)-bd_dom_sf"/>
</dbReference>
<evidence type="ECO:0000256" key="9">
    <source>
        <dbReference type="PIRSR" id="PIRSR000445-1"/>
    </source>
</evidence>
<dbReference type="STRING" id="47312.SAMN04489765_4151"/>
<comment type="subunit">
    <text evidence="8">Homodimer.</text>
</comment>
<dbReference type="InterPro" id="IPR006151">
    <property type="entry name" value="Shikm_DH/Glu-tRNA_Rdtase"/>
</dbReference>
<evidence type="ECO:0000256" key="11">
    <source>
        <dbReference type="PIRSR" id="PIRSR000445-3"/>
    </source>
</evidence>
<feature type="binding site" evidence="8 11">
    <location>
        <begin position="191"/>
        <end position="196"/>
    </location>
    <ligand>
        <name>NADP(+)</name>
        <dbReference type="ChEBI" id="CHEBI:58349"/>
    </ligand>
</feature>
<evidence type="ECO:0000313" key="18">
    <source>
        <dbReference type="Proteomes" id="UP000183053"/>
    </source>
</evidence>
<evidence type="ECO:0000313" key="17">
    <source>
        <dbReference type="EMBL" id="SDR24321.1"/>
    </source>
</evidence>
<dbReference type="Pfam" id="PF00745">
    <property type="entry name" value="GlutR_dimer"/>
    <property type="match status" value="1"/>
</dbReference>
<proteinExistence type="inferred from homology"/>
<dbReference type="InterPro" id="IPR036453">
    <property type="entry name" value="GluRdtase_dimer_dom_sf"/>
</dbReference>